<dbReference type="PROSITE" id="PS51408">
    <property type="entry name" value="TRANSFERRIN_LIKE_4"/>
    <property type="match status" value="1"/>
</dbReference>
<sequence>MLVKADSPYKTMDDLKGKVVAHTSVSSNSGNLAPRALFPKIGITRMKTTKWFIPVSMTNQ</sequence>
<dbReference type="SUPFAM" id="SSF53850">
    <property type="entry name" value="Periplasmic binding protein-like II"/>
    <property type="match status" value="1"/>
</dbReference>
<protein>
    <submittedName>
        <fullName evidence="2">Phosphate/phosphite/phosphonate ABC transporters, periplasmic binding protein</fullName>
    </submittedName>
</protein>
<reference evidence="2 3" key="1">
    <citation type="submission" date="2019-03" db="EMBL/GenBank/DDBJ databases">
        <authorList>
            <consortium name="Pathogen Informatics"/>
        </authorList>
    </citation>
    <scope>NUCLEOTIDE SEQUENCE [LARGE SCALE GENOMIC DNA]</scope>
    <source>
        <strain evidence="2 3">NCTC12282</strain>
    </source>
</reference>
<dbReference type="Pfam" id="PF12974">
    <property type="entry name" value="Phosphonate-bd"/>
    <property type="match status" value="1"/>
</dbReference>
<dbReference type="EMBL" id="CAADJA010000002">
    <property type="protein sequence ID" value="VFS53364.1"/>
    <property type="molecule type" value="Genomic_DNA"/>
</dbReference>
<organism evidence="2 3">
    <name type="scientific">Budvicia aquatica</name>
    <dbReference type="NCBI Taxonomy" id="82979"/>
    <lineage>
        <taxon>Bacteria</taxon>
        <taxon>Pseudomonadati</taxon>
        <taxon>Pseudomonadota</taxon>
        <taxon>Gammaproteobacteria</taxon>
        <taxon>Enterobacterales</taxon>
        <taxon>Budviciaceae</taxon>
        <taxon>Budvicia</taxon>
    </lineage>
</organism>
<dbReference type="Gene3D" id="3.40.190.10">
    <property type="entry name" value="Periplasmic binding protein-like II"/>
    <property type="match status" value="1"/>
</dbReference>
<dbReference type="Proteomes" id="UP000373449">
    <property type="component" value="Unassembled WGS sequence"/>
</dbReference>
<accession>A0A484ZY52</accession>
<name>A0A484ZY52_9GAMM</name>
<evidence type="ECO:0000313" key="3">
    <source>
        <dbReference type="Proteomes" id="UP000373449"/>
    </source>
</evidence>
<evidence type="ECO:0000313" key="2">
    <source>
        <dbReference type="EMBL" id="VFS53364.1"/>
    </source>
</evidence>
<feature type="domain" description="Transferrin-like" evidence="1">
    <location>
        <begin position="1"/>
        <end position="60"/>
    </location>
</feature>
<dbReference type="AlphaFoldDB" id="A0A484ZY52"/>
<dbReference type="InterPro" id="IPR001156">
    <property type="entry name" value="Transferrin-like_dom"/>
</dbReference>
<proteinExistence type="predicted"/>
<evidence type="ECO:0000259" key="1">
    <source>
        <dbReference type="PROSITE" id="PS51408"/>
    </source>
</evidence>
<gene>
    <name evidence="2" type="ORF">NCTC12282_06454</name>
</gene>